<dbReference type="Proteomes" id="UP000814033">
    <property type="component" value="Unassembled WGS sequence"/>
</dbReference>
<comment type="caution">
    <text evidence="1">The sequence shown here is derived from an EMBL/GenBank/DDBJ whole genome shotgun (WGS) entry which is preliminary data.</text>
</comment>
<dbReference type="EMBL" id="MU275845">
    <property type="protein sequence ID" value="KAI0052477.1"/>
    <property type="molecule type" value="Genomic_DNA"/>
</dbReference>
<reference evidence="1" key="2">
    <citation type="journal article" date="2022" name="New Phytol.">
        <title>Evolutionary transition to the ectomycorrhizal habit in the genomes of a hyperdiverse lineage of mushroom-forming fungi.</title>
        <authorList>
            <person name="Looney B."/>
            <person name="Miyauchi S."/>
            <person name="Morin E."/>
            <person name="Drula E."/>
            <person name="Courty P.E."/>
            <person name="Kohler A."/>
            <person name="Kuo A."/>
            <person name="LaButti K."/>
            <person name="Pangilinan J."/>
            <person name="Lipzen A."/>
            <person name="Riley R."/>
            <person name="Andreopoulos W."/>
            <person name="He G."/>
            <person name="Johnson J."/>
            <person name="Nolan M."/>
            <person name="Tritt A."/>
            <person name="Barry K.W."/>
            <person name="Grigoriev I.V."/>
            <person name="Nagy L.G."/>
            <person name="Hibbett D."/>
            <person name="Henrissat B."/>
            <person name="Matheny P.B."/>
            <person name="Labbe J."/>
            <person name="Martin F.M."/>
        </authorList>
    </citation>
    <scope>NUCLEOTIDE SEQUENCE</scope>
    <source>
        <strain evidence="1">FP105234-sp</strain>
    </source>
</reference>
<accession>A0ACB8S8H1</accession>
<evidence type="ECO:0000313" key="1">
    <source>
        <dbReference type="EMBL" id="KAI0052477.1"/>
    </source>
</evidence>
<evidence type="ECO:0000313" key="2">
    <source>
        <dbReference type="Proteomes" id="UP000814033"/>
    </source>
</evidence>
<protein>
    <submittedName>
        <fullName evidence="1">Uncharacterized protein</fullName>
    </submittedName>
</protein>
<sequence>MHLTLFGRRAGQPSCATSQSSSTSSKSSKVLAVREKRAATLTPISSRSSALDWSITLAELAGDFSNMLQSTPAAAAAALLTAVLKTIAAVKVNQEQCLRIGERAARALAALGVQMEGKWDTAPQSLLDNLYALESTLSGLQDSMRRLSQANWRKRLLSKSQIEDTLQQCELRLDEALQCFQFTSLIQIHYAFGSRQDRCVSNGDLTVAMSSDVPEPAPSTTTAGGLEEFLATLREPEDDFGFRRYHPSEVVLSKPNPWRSGWFSELSDAQALGSKAVVKGYTGTREEALKHWYQDVKRLRNIYHPRFPQLLGYSNGKAPTPFIILSSAPKQDVVSYLQAWWTPQLSLTDSTLALLRAYRDISGAVLYAQQQLSLDNQGMKEFIRNATYAVDHNQSLILGLPVQIDDNFVQQRWTKVVGDAYLPRTIFYHYLTRERRPQ</sequence>
<name>A0ACB8S8H1_9AGAM</name>
<keyword evidence="2" id="KW-1185">Reference proteome</keyword>
<reference evidence="1" key="1">
    <citation type="submission" date="2021-02" db="EMBL/GenBank/DDBJ databases">
        <authorList>
            <consortium name="DOE Joint Genome Institute"/>
            <person name="Ahrendt S."/>
            <person name="Looney B.P."/>
            <person name="Miyauchi S."/>
            <person name="Morin E."/>
            <person name="Drula E."/>
            <person name="Courty P.E."/>
            <person name="Chicoki N."/>
            <person name="Fauchery L."/>
            <person name="Kohler A."/>
            <person name="Kuo A."/>
            <person name="Labutti K."/>
            <person name="Pangilinan J."/>
            <person name="Lipzen A."/>
            <person name="Riley R."/>
            <person name="Andreopoulos W."/>
            <person name="He G."/>
            <person name="Johnson J."/>
            <person name="Barry K.W."/>
            <person name="Grigoriev I.V."/>
            <person name="Nagy L."/>
            <person name="Hibbett D."/>
            <person name="Henrissat B."/>
            <person name="Matheny P.B."/>
            <person name="Labbe J."/>
            <person name="Martin F."/>
        </authorList>
    </citation>
    <scope>NUCLEOTIDE SEQUENCE</scope>
    <source>
        <strain evidence="1">FP105234-sp</strain>
    </source>
</reference>
<proteinExistence type="predicted"/>
<gene>
    <name evidence="1" type="ORF">FA95DRAFT_1325870</name>
</gene>
<organism evidence="1 2">
    <name type="scientific">Auriscalpium vulgare</name>
    <dbReference type="NCBI Taxonomy" id="40419"/>
    <lineage>
        <taxon>Eukaryota</taxon>
        <taxon>Fungi</taxon>
        <taxon>Dikarya</taxon>
        <taxon>Basidiomycota</taxon>
        <taxon>Agaricomycotina</taxon>
        <taxon>Agaricomycetes</taxon>
        <taxon>Russulales</taxon>
        <taxon>Auriscalpiaceae</taxon>
        <taxon>Auriscalpium</taxon>
    </lineage>
</organism>